<accession>A0A1G1Z3A3</accession>
<dbReference type="GO" id="GO:0043022">
    <property type="term" value="F:ribosome binding"/>
    <property type="evidence" value="ECO:0007669"/>
    <property type="project" value="TreeGrafter"/>
</dbReference>
<dbReference type="EMBL" id="MHIW01000005">
    <property type="protein sequence ID" value="OGY59014.1"/>
    <property type="molecule type" value="Genomic_DNA"/>
</dbReference>
<dbReference type="PANTHER" id="PTHR33370">
    <property type="entry name" value="TRANSLATION INITIATION FACTOR IF-1, CHLOROPLASTIC"/>
    <property type="match status" value="1"/>
</dbReference>
<dbReference type="GO" id="GO:0003723">
    <property type="term" value="F:RNA binding"/>
    <property type="evidence" value="ECO:0007669"/>
    <property type="project" value="InterPro"/>
</dbReference>
<proteinExistence type="inferred from homology"/>
<evidence type="ECO:0000256" key="5">
    <source>
        <dbReference type="PROSITE-ProRule" id="PRU00181"/>
    </source>
</evidence>
<dbReference type="PROSITE" id="PS50832">
    <property type="entry name" value="S1_IF1_TYPE"/>
    <property type="match status" value="1"/>
</dbReference>
<comment type="similarity">
    <text evidence="1">Belongs to the IF-1 family.</text>
</comment>
<dbReference type="AlphaFoldDB" id="A0A1G1Z3A3"/>
<dbReference type="Pfam" id="PF01176">
    <property type="entry name" value="eIF-1a"/>
    <property type="match status" value="1"/>
</dbReference>
<name>A0A1G1Z3A3_9BACT</name>
<evidence type="ECO:0000259" key="6">
    <source>
        <dbReference type="PROSITE" id="PS50832"/>
    </source>
</evidence>
<evidence type="ECO:0000256" key="2">
    <source>
        <dbReference type="ARBA" id="ARBA00022540"/>
    </source>
</evidence>
<dbReference type="NCBIfam" id="TIGR00008">
    <property type="entry name" value="infA"/>
    <property type="match status" value="1"/>
</dbReference>
<feature type="domain" description="S1-like" evidence="6">
    <location>
        <begin position="12"/>
        <end position="75"/>
    </location>
</feature>
<dbReference type="PANTHER" id="PTHR33370:SF1">
    <property type="entry name" value="TRANSLATION INITIATION FACTOR IF-1, CHLOROPLASTIC"/>
    <property type="match status" value="1"/>
</dbReference>
<evidence type="ECO:0000256" key="4">
    <source>
        <dbReference type="NCBIfam" id="TIGR00008"/>
    </source>
</evidence>
<dbReference type="InterPro" id="IPR006196">
    <property type="entry name" value="RNA-binding_domain_S1_IF1"/>
</dbReference>
<comment type="caution">
    <text evidence="7">The sequence shown here is derived from an EMBL/GenBank/DDBJ whole genome shotgun (WGS) entry which is preliminary data.</text>
</comment>
<reference evidence="7 8" key="1">
    <citation type="journal article" date="2016" name="Nat. Commun.">
        <title>Thousands of microbial genomes shed light on interconnected biogeochemical processes in an aquifer system.</title>
        <authorList>
            <person name="Anantharaman K."/>
            <person name="Brown C.T."/>
            <person name="Hug L.A."/>
            <person name="Sharon I."/>
            <person name="Castelle C.J."/>
            <person name="Probst A.J."/>
            <person name="Thomas B.C."/>
            <person name="Singh A."/>
            <person name="Wilkins M.J."/>
            <person name="Karaoz U."/>
            <person name="Brodie E.L."/>
            <person name="Williams K.H."/>
            <person name="Hubbard S.S."/>
            <person name="Banfield J.F."/>
        </authorList>
    </citation>
    <scope>NUCLEOTIDE SEQUENCE [LARGE SCALE GENOMIC DNA]</scope>
</reference>
<dbReference type="GO" id="GO:0005829">
    <property type="term" value="C:cytosol"/>
    <property type="evidence" value="ECO:0007669"/>
    <property type="project" value="TreeGrafter"/>
</dbReference>
<dbReference type="SUPFAM" id="SSF50249">
    <property type="entry name" value="Nucleic acid-binding proteins"/>
    <property type="match status" value="1"/>
</dbReference>
<evidence type="ECO:0000313" key="8">
    <source>
        <dbReference type="Proteomes" id="UP000178259"/>
    </source>
</evidence>
<keyword evidence="2 5" id="KW-0396">Initiation factor</keyword>
<evidence type="ECO:0000313" key="7">
    <source>
        <dbReference type="EMBL" id="OGY59014.1"/>
    </source>
</evidence>
<gene>
    <name evidence="7" type="ORF">A3E61_02100</name>
</gene>
<dbReference type="CDD" id="cd04451">
    <property type="entry name" value="S1_IF1"/>
    <property type="match status" value="1"/>
</dbReference>
<dbReference type="Proteomes" id="UP000178259">
    <property type="component" value="Unassembled WGS sequence"/>
</dbReference>
<protein>
    <recommendedName>
        <fullName evidence="4">Translation initiation factor IF-1</fullName>
    </recommendedName>
</protein>
<evidence type="ECO:0000256" key="1">
    <source>
        <dbReference type="ARBA" id="ARBA00010939"/>
    </source>
</evidence>
<dbReference type="InterPro" id="IPR004368">
    <property type="entry name" value="TIF_IF1"/>
</dbReference>
<evidence type="ECO:0000256" key="3">
    <source>
        <dbReference type="ARBA" id="ARBA00022917"/>
    </source>
</evidence>
<dbReference type="GO" id="GO:0003743">
    <property type="term" value="F:translation initiation factor activity"/>
    <property type="evidence" value="ECO:0007669"/>
    <property type="project" value="UniProtKB-UniRule"/>
</dbReference>
<sequence length="75" mass="8521">MTHCDNIAPLEKVNGTVLETLPGATFKVKLDDGRELLAYASGKIRMYRIKILLGDKVTVELTEYDDKRGRITRRL</sequence>
<organism evidence="7 8">
    <name type="scientific">Candidatus Colwellbacteria bacterium RIFCSPHIGHO2_12_FULL_43_12</name>
    <dbReference type="NCBI Taxonomy" id="1797688"/>
    <lineage>
        <taxon>Bacteria</taxon>
        <taxon>Candidatus Colwelliibacteriota</taxon>
    </lineage>
</organism>
<dbReference type="Gene3D" id="2.40.50.140">
    <property type="entry name" value="Nucleic acid-binding proteins"/>
    <property type="match status" value="1"/>
</dbReference>
<dbReference type="FunFam" id="2.40.50.140:FF:000002">
    <property type="entry name" value="Translation initiation factor IF-1"/>
    <property type="match status" value="1"/>
</dbReference>
<keyword evidence="3 5" id="KW-0648">Protein biosynthesis</keyword>
<dbReference type="InterPro" id="IPR012340">
    <property type="entry name" value="NA-bd_OB-fold"/>
</dbReference>